<name>A0A5S4GK48_9ACTN</name>
<sequence>MNLRDEIESTLRAWHAYETGRGSAAVIDFDCAPTTAVPEPASSRLAVHQRLTDLHARATETGAARLAARLTADLAYLGALLGEHAPLNDYVRATQGCPAAGWQDGYITHRGDQARQALTALGIQWGPDTARDLNAIEGPIETDDAPDAIRQAATDYEQAVRQATGSTAPFNLTIETTEVDAYWAYWLDGAGDKVRLRLNLRRASFTKVAARQFALHEVLGHGLQGASWSARAAAEDVPWVRLMSVHASQQVLLEGLAQALPLFITPDDELLVTRTRFDHYNQLVRAELHIALNQGASIAELADHARFRMPWIKDAAIADLLTDRGANPQLRSYLWAYPAGIDWFANLADADKPTRSTVLQAAYRDPLTPTDLETLWPAGPAIGGQDS</sequence>
<keyword evidence="2" id="KW-1185">Reference proteome</keyword>
<dbReference type="OrthoDB" id="4350027at2"/>
<evidence type="ECO:0008006" key="3">
    <source>
        <dbReference type="Google" id="ProtNLM"/>
    </source>
</evidence>
<accession>A0A5S4GK48</accession>
<protein>
    <recommendedName>
        <fullName evidence="3">DUF885 domain-containing protein</fullName>
    </recommendedName>
</protein>
<dbReference type="EMBL" id="VCKZ01000237">
    <property type="protein sequence ID" value="TMR33326.1"/>
    <property type="molecule type" value="Genomic_DNA"/>
</dbReference>
<organism evidence="1 2">
    <name type="scientific">Actinomadura geliboluensis</name>
    <dbReference type="NCBI Taxonomy" id="882440"/>
    <lineage>
        <taxon>Bacteria</taxon>
        <taxon>Bacillati</taxon>
        <taxon>Actinomycetota</taxon>
        <taxon>Actinomycetes</taxon>
        <taxon>Streptosporangiales</taxon>
        <taxon>Thermomonosporaceae</taxon>
        <taxon>Actinomadura</taxon>
    </lineage>
</organism>
<dbReference type="AlphaFoldDB" id="A0A5S4GK48"/>
<dbReference type="RefSeq" id="WP_138639420.1">
    <property type="nucleotide sequence ID" value="NZ_VCKZ01000237.1"/>
</dbReference>
<gene>
    <name evidence="1" type="ORF">ETD96_27635</name>
</gene>
<comment type="caution">
    <text evidence="1">The sequence shown here is derived from an EMBL/GenBank/DDBJ whole genome shotgun (WGS) entry which is preliminary data.</text>
</comment>
<reference evidence="1 2" key="1">
    <citation type="submission" date="2019-05" db="EMBL/GenBank/DDBJ databases">
        <title>Draft genome sequence of Actinomadura geliboluensis A8036.</title>
        <authorList>
            <person name="Saricaoglu S."/>
            <person name="Isik K."/>
        </authorList>
    </citation>
    <scope>NUCLEOTIDE SEQUENCE [LARGE SCALE GENOMIC DNA]</scope>
    <source>
        <strain evidence="1 2">A8036</strain>
    </source>
</reference>
<evidence type="ECO:0000313" key="1">
    <source>
        <dbReference type="EMBL" id="TMR33326.1"/>
    </source>
</evidence>
<dbReference type="Proteomes" id="UP000305238">
    <property type="component" value="Unassembled WGS sequence"/>
</dbReference>
<proteinExistence type="predicted"/>
<evidence type="ECO:0000313" key="2">
    <source>
        <dbReference type="Proteomes" id="UP000305238"/>
    </source>
</evidence>